<feature type="region of interest" description="Disordered" evidence="1">
    <location>
        <begin position="1431"/>
        <end position="1452"/>
    </location>
</feature>
<feature type="region of interest" description="Disordered" evidence="1">
    <location>
        <begin position="237"/>
        <end position="301"/>
    </location>
</feature>
<dbReference type="SMART" id="SM00225">
    <property type="entry name" value="BTB"/>
    <property type="match status" value="1"/>
</dbReference>
<feature type="compositionally biased region" description="Polar residues" evidence="1">
    <location>
        <begin position="156"/>
        <end position="165"/>
    </location>
</feature>
<feature type="compositionally biased region" description="Low complexity" evidence="1">
    <location>
        <begin position="993"/>
        <end position="1015"/>
    </location>
</feature>
<dbReference type="PANTHER" id="PTHR22427:SF7">
    <property type="entry name" value="GH15728P"/>
    <property type="match status" value="1"/>
</dbReference>
<dbReference type="InterPro" id="IPR000210">
    <property type="entry name" value="BTB/POZ_dom"/>
</dbReference>
<gene>
    <name evidence="3" type="ORF">MEPE_03719</name>
</gene>
<dbReference type="Gene3D" id="3.30.710.10">
    <property type="entry name" value="Potassium Channel Kv1.1, Chain A"/>
    <property type="match status" value="1"/>
</dbReference>
<feature type="compositionally biased region" description="Low complexity" evidence="1">
    <location>
        <begin position="56"/>
        <end position="67"/>
    </location>
</feature>
<name>A0AAJ4XLY6_9BASI</name>
<evidence type="ECO:0000313" key="3">
    <source>
        <dbReference type="EMBL" id="SNX85010.1"/>
    </source>
</evidence>
<keyword evidence="4" id="KW-1185">Reference proteome</keyword>
<dbReference type="Pfam" id="PF00651">
    <property type="entry name" value="BTB"/>
    <property type="match status" value="1"/>
</dbReference>
<dbReference type="InterPro" id="IPR011333">
    <property type="entry name" value="SKP1/BTB/POZ_sf"/>
</dbReference>
<feature type="region of interest" description="Disordered" evidence="1">
    <location>
        <begin position="952"/>
        <end position="1037"/>
    </location>
</feature>
<evidence type="ECO:0000313" key="4">
    <source>
        <dbReference type="Proteomes" id="UP001294444"/>
    </source>
</evidence>
<dbReference type="PROSITE" id="PS50097">
    <property type="entry name" value="BTB"/>
    <property type="match status" value="1"/>
</dbReference>
<protein>
    <recommendedName>
        <fullName evidence="2">BTB domain-containing protein</fullName>
    </recommendedName>
</protein>
<feature type="region of interest" description="Disordered" evidence="1">
    <location>
        <begin position="866"/>
        <end position="937"/>
    </location>
</feature>
<feature type="compositionally biased region" description="Polar residues" evidence="1">
    <location>
        <begin position="237"/>
        <end position="259"/>
    </location>
</feature>
<evidence type="ECO:0000256" key="1">
    <source>
        <dbReference type="SAM" id="MobiDB-lite"/>
    </source>
</evidence>
<reference evidence="3" key="1">
    <citation type="submission" date="2023-10" db="EMBL/GenBank/DDBJ databases">
        <authorList>
            <person name="Guldener U."/>
        </authorList>
    </citation>
    <scope>NUCLEOTIDE SEQUENCE</scope>
    <source>
        <strain evidence="3">Mp4</strain>
    </source>
</reference>
<dbReference type="EMBL" id="OAPG01000008">
    <property type="protein sequence ID" value="SNX85010.1"/>
    <property type="molecule type" value="Genomic_DNA"/>
</dbReference>
<feature type="domain" description="BTB" evidence="2">
    <location>
        <begin position="524"/>
        <end position="582"/>
    </location>
</feature>
<feature type="compositionally biased region" description="Polar residues" evidence="1">
    <location>
        <begin position="1071"/>
        <end position="1081"/>
    </location>
</feature>
<feature type="compositionally biased region" description="Polar residues" evidence="1">
    <location>
        <begin position="881"/>
        <end position="901"/>
    </location>
</feature>
<comment type="caution">
    <text evidence="3">The sequence shown here is derived from an EMBL/GenBank/DDBJ whole genome shotgun (WGS) entry which is preliminary data.</text>
</comment>
<dbReference type="Proteomes" id="UP001294444">
    <property type="component" value="Unassembled WGS sequence"/>
</dbReference>
<dbReference type="SUPFAM" id="SSF54695">
    <property type="entry name" value="POZ domain"/>
    <property type="match status" value="1"/>
</dbReference>
<organism evidence="3 4">
    <name type="scientific">Melanopsichium pennsylvanicum</name>
    <dbReference type="NCBI Taxonomy" id="63383"/>
    <lineage>
        <taxon>Eukaryota</taxon>
        <taxon>Fungi</taxon>
        <taxon>Dikarya</taxon>
        <taxon>Basidiomycota</taxon>
        <taxon>Ustilaginomycotina</taxon>
        <taxon>Ustilaginomycetes</taxon>
        <taxon>Ustilaginales</taxon>
        <taxon>Ustilaginaceae</taxon>
        <taxon>Melanopsichium</taxon>
    </lineage>
</organism>
<feature type="region of interest" description="Disordered" evidence="1">
    <location>
        <begin position="1116"/>
        <end position="1135"/>
    </location>
</feature>
<proteinExistence type="predicted"/>
<feature type="region of interest" description="Disordered" evidence="1">
    <location>
        <begin position="1"/>
        <end position="80"/>
    </location>
</feature>
<feature type="region of interest" description="Disordered" evidence="1">
    <location>
        <begin position="1281"/>
        <end position="1310"/>
    </location>
</feature>
<feature type="compositionally biased region" description="Low complexity" evidence="1">
    <location>
        <begin position="344"/>
        <end position="358"/>
    </location>
</feature>
<feature type="compositionally biased region" description="Low complexity" evidence="1">
    <location>
        <begin position="960"/>
        <end position="981"/>
    </location>
</feature>
<feature type="region of interest" description="Disordered" evidence="1">
    <location>
        <begin position="1589"/>
        <end position="1611"/>
    </location>
</feature>
<feature type="region of interest" description="Disordered" evidence="1">
    <location>
        <begin position="337"/>
        <end position="358"/>
    </location>
</feature>
<evidence type="ECO:0000259" key="2">
    <source>
        <dbReference type="PROSITE" id="PS50097"/>
    </source>
</evidence>
<feature type="region of interest" description="Disordered" evidence="1">
    <location>
        <begin position="133"/>
        <end position="165"/>
    </location>
</feature>
<sequence>MSASAAAPDDRPSQSSRSFAAVRASGMPASANTDTRMRSESCAPGLISAPLSAAGPSRTSTTSPPRRLQQHDPVRAAQEQATRVWRADMRRLLEQAEQRFADVCWTTATPDSQDQANLDSDLGHVTFAASSTGHIGSHEEHASPIPTPQPQPQPQSHEFTTTIPSHSASASSATFIWAHKAILYARAPNTFQTRFLNLRSPAAQLQHIGSTASLITLPLQDGGSHLSLASILSSSTQTGVQLPDTVGTSSNANSLSGRPSVSAKPRKSIRGTAPPSSFSMNKSSLRKPISRSSISRPLRRGSIDDAASVGFTTSDSEGEGGPASSHAALRLIHARQSPSVDPASLTSPSMLSQTSSSSARRIVPARKRSFASVASTVESHLTDNCSVISNASTLRAPISLAGVSKAYFEATLQYFYTGEEAMIDAFEFLFEDKLASDSEVSPEEKLDKLRSDLTFMWRGKLYSDVKIVLGDDDSDGTSDGGQRKRGLNKMLDIPDANMSVLSLAQTVDTDRVDSESEGDELTSFSSHRMILASRSQYFSSLLLSPYADSTAPVLHLPSPPFTPASLHFTLGFLYTGTLFFSNRTFDLSTAFALWRAGSYLQIETLQSLVVALIDREFCHGFHCSPQPCRKCLKRVPRTLAFASSPDVSESALLEPALGAVSGESFGMYWGKDIGQLDVMLQDRIVDSVSTRLQTDPTQVVAVLRQLSIVGQKIDTERSSRWVESLRLMAETVENRLLPVLNANLDKIVQSKPWSDLLDGVGSLGDVLEKCLVMLIDRLTESKAAKVYQTLVGQVLLREQGFEMAASRSAVENARASILRYLKKRWINVRALRGFNGLDKWCLQELADELEMSTQDLILSDEAPAKVTTPPSRLLAGRRSSPLASTGTLPTARGTTARSSLGNAAGTRLRTTSSASTVPTAASPVRPPLVHDGERVAGPNRMRAAVLNRNAARNSVTNGHRSLSSASSTSLSSPTSRPASSSGGRMTASSTPNARTAVTASTRASGSDVSSSRSAALNKDRISGKQSHRTASGGSVASVRSVNGSASAAANASPRPASSAIFSTSASAAQRFPTSTANNTGPGTEKGITPKRSTSALPIPRSPDTDKTPTKTIRPIRSTSTLSPRTPCAAALKSDPSVDHKTASSLEITSTALAPPTKDIDRNLSNNDFDFVTDGVGDGKARTTGAFTVDSELAKVDAGVAEAKQSPCSSSCSADTAMKKVSKPDLCHKSSFLRATPGPGGTFSLSTTDSGLGVHKQGTRTLSNGSGTKSPAMHAAVSVKTSGVGSGGVRTRMLSKGPVSTSKKPIGGGTDSAQIVKHVKGRMLGNASGSGGKTSATATTKIGSGTEEATCATKTLSKLISEDDAIDHQPCAPMSKSDSTRTIMQDATATSATISSSTPVVDVVGSGDGGGIALNVGIACIVQLHFSSTTTTTTTASSGARCKSGRDSSCSSSFSPSTGVLLGSSQNNCKERGVGIGGSGGNGFGGVKKVHADIRYIGPIHGEKGWFVGVQTVLSPCLSSMIKEERSEGRIKFLNQGCYQGLRYFATCKADGIVESEERVDRLERRKYLWRRVSPHTPFKDQIEVKMVQTKRQAEKTENQGQTHEQENKHEDEVLQMFVRSEDVVWIVQ</sequence>
<feature type="compositionally biased region" description="Polar residues" evidence="1">
    <location>
        <begin position="982"/>
        <end position="992"/>
    </location>
</feature>
<feature type="compositionally biased region" description="Basic and acidic residues" evidence="1">
    <location>
        <begin position="1591"/>
        <end position="1611"/>
    </location>
</feature>
<feature type="compositionally biased region" description="Low complexity" evidence="1">
    <location>
        <begin position="910"/>
        <end position="923"/>
    </location>
</feature>
<accession>A0AAJ4XLY6</accession>
<dbReference type="PANTHER" id="PTHR22427">
    <property type="entry name" value="GH15728P"/>
    <property type="match status" value="1"/>
</dbReference>
<feature type="region of interest" description="Disordered" evidence="1">
    <location>
        <begin position="1060"/>
        <end position="1111"/>
    </location>
</feature>